<keyword evidence="3" id="KW-1185">Reference proteome</keyword>
<evidence type="ECO:0000313" key="3">
    <source>
        <dbReference type="Proteomes" id="UP000639643"/>
    </source>
</evidence>
<protein>
    <submittedName>
        <fullName evidence="2">Uncharacterized protein</fullName>
    </submittedName>
</protein>
<dbReference type="OrthoDB" id="4828201at2759"/>
<sequence length="548" mass="61644">MPLDVLDTTWTIGRNRQLHRGHVDNLREVFKKGGLERRAPENRIVVLCSAKDVQRARAASIPPDDGEGDGDPSFMHWADVNHGKAEVMAGQHRIEALREYVKETRAPDSELWWTCELYDKDRLPRDLNIKLRVNRRDPSLPDNHGQIWTQLVSLASPAENSKDATTEEQVSVDIRLVEMLRLGGEKLFPTRRLVTLWNHHRWRPITTQWCRTKLGLETFNISSFESMASLRIDEYLIASLEAVLATLAALPLDERCHLMLRDWEQLSDGLGHAARTADQVEAVFYNGRRKGQGDDGLLATLDDDDYQSVCEHIKANPALAFPSLRRLLRTKKPDMQAAVHILQHTIAWIDRDSALAIDEVNPKSKNKPLVREYLSTALDKLAAARGLEAGYPQDTALDLQTRVLDFAWDHLDEFRESPPPLDNTSAALVDKATYAQRFAHVVWARLLRVVRRVTDANGEVLHPDWRAELVRQRKGRLGQVSALVQGFCDRLASLNGALDDSSLLDIQTRIEQVIGAHITMDSSVAESPSPAESEGPIPDSQDASVVSQ</sequence>
<dbReference type="EMBL" id="WIGM01001035">
    <property type="protein sequence ID" value="KAF6806230.1"/>
    <property type="molecule type" value="Genomic_DNA"/>
</dbReference>
<feature type="region of interest" description="Disordered" evidence="1">
    <location>
        <begin position="522"/>
        <end position="548"/>
    </location>
</feature>
<name>A0A8H6J473_9PEZI</name>
<gene>
    <name evidence="2" type="ORF">CMUS01_14420</name>
</gene>
<accession>A0A8H6J473</accession>
<dbReference type="AlphaFoldDB" id="A0A8H6J473"/>
<dbReference type="Proteomes" id="UP000639643">
    <property type="component" value="Unassembled WGS sequence"/>
</dbReference>
<proteinExistence type="predicted"/>
<evidence type="ECO:0000256" key="1">
    <source>
        <dbReference type="SAM" id="MobiDB-lite"/>
    </source>
</evidence>
<organism evidence="2 3">
    <name type="scientific">Colletotrichum musicola</name>
    <dbReference type="NCBI Taxonomy" id="2175873"/>
    <lineage>
        <taxon>Eukaryota</taxon>
        <taxon>Fungi</taxon>
        <taxon>Dikarya</taxon>
        <taxon>Ascomycota</taxon>
        <taxon>Pezizomycotina</taxon>
        <taxon>Sordariomycetes</taxon>
        <taxon>Hypocreomycetidae</taxon>
        <taxon>Glomerellales</taxon>
        <taxon>Glomerellaceae</taxon>
        <taxon>Colletotrichum</taxon>
        <taxon>Colletotrichum orchidearum species complex</taxon>
    </lineage>
</organism>
<reference evidence="2" key="1">
    <citation type="journal article" date="2020" name="Phytopathology">
        <title>Genome Sequence Resources of Colletotrichum truncatum, C. plurivorum, C. musicola, and C. sojae: Four Species Pathogenic to Soybean (Glycine max).</title>
        <authorList>
            <person name="Rogerio F."/>
            <person name="Boufleur T.R."/>
            <person name="Ciampi-Guillardi M."/>
            <person name="Sukno S.A."/>
            <person name="Thon M.R."/>
            <person name="Massola Junior N.S."/>
            <person name="Baroncelli R."/>
        </authorList>
    </citation>
    <scope>NUCLEOTIDE SEQUENCE</scope>
    <source>
        <strain evidence="2">LFN0074</strain>
    </source>
</reference>
<feature type="compositionally biased region" description="Low complexity" evidence="1">
    <location>
        <begin position="522"/>
        <end position="534"/>
    </location>
</feature>
<evidence type="ECO:0000313" key="2">
    <source>
        <dbReference type="EMBL" id="KAF6806230.1"/>
    </source>
</evidence>
<comment type="caution">
    <text evidence="2">The sequence shown here is derived from an EMBL/GenBank/DDBJ whole genome shotgun (WGS) entry which is preliminary data.</text>
</comment>